<name>A0ABY5XHU1_RHISU</name>
<evidence type="ECO:0000256" key="1">
    <source>
        <dbReference type="ARBA" id="ARBA00008005"/>
    </source>
</evidence>
<proteinExistence type="inferred from homology"/>
<dbReference type="Gene3D" id="3.40.50.11780">
    <property type="match status" value="2"/>
</dbReference>
<dbReference type="Proteomes" id="UP001060123">
    <property type="component" value="Chromosome"/>
</dbReference>
<protein>
    <submittedName>
        <fullName evidence="3">Phage tail sheath subtilisin-like domain-containing protein</fullName>
    </submittedName>
</protein>
<organism evidence="3 4">
    <name type="scientific">Rhizobium sullae</name>
    <name type="common">Rhizobium hedysari</name>
    <dbReference type="NCBI Taxonomy" id="50338"/>
    <lineage>
        <taxon>Bacteria</taxon>
        <taxon>Pseudomonadati</taxon>
        <taxon>Pseudomonadota</taxon>
        <taxon>Alphaproteobacteria</taxon>
        <taxon>Hyphomicrobiales</taxon>
        <taxon>Rhizobiaceae</taxon>
        <taxon>Rhizobium/Agrobacterium group</taxon>
        <taxon>Rhizobium</taxon>
    </lineage>
</organism>
<accession>A0ABY5XHU1</accession>
<evidence type="ECO:0000313" key="3">
    <source>
        <dbReference type="EMBL" id="UWU14096.1"/>
    </source>
</evidence>
<keyword evidence="4" id="KW-1185">Reference proteome</keyword>
<feature type="domain" description="Tail sheath protein C-terminal" evidence="2">
    <location>
        <begin position="569"/>
        <end position="671"/>
    </location>
</feature>
<dbReference type="PANTHER" id="PTHR35861:SF1">
    <property type="entry name" value="PHAGE TAIL SHEATH PROTEIN"/>
    <property type="match status" value="1"/>
</dbReference>
<reference evidence="3" key="1">
    <citation type="submission" date="2022-09" db="EMBL/GenBank/DDBJ databases">
        <title>Australian commercial rhizobial inoculants.</title>
        <authorList>
            <person name="Kohlmeier M.G."/>
            <person name="O'Hara G.W."/>
            <person name="Colombi E."/>
            <person name="Ramsay J.P."/>
            <person name="Terpolilli J."/>
        </authorList>
    </citation>
    <scope>NUCLEOTIDE SEQUENCE</scope>
    <source>
        <strain evidence="3">WSM1592</strain>
    </source>
</reference>
<sequence length="680" mass="71425">MLQLTFPGVYTQELASGVRSIAGAPTSVALFVGPTKAGIDGWSAKSPKELRPIRLQNFGDFERNFGGLSQTSSLSYSVLHFFANGGGEAYVLRVPASNAKAASSGFRQDDGGATLSLTLTALSSGEASKEIFVEFDSFGLGANPDKKLFNLNISDRLTGRIERFSNLSTSSASARFAPSVVNDAATGSKLVAMSLTGIDKQAPQATGSIYSIGTKPAAGSFASAQKLKVNIEFRDANGAVDAGAAVSIDVVAFEKDVAKPTTPLELCTRLTAALNAALRADATAAGKLETLSIDGGIFEGGTLMRFRIAPVGTTVTPSRRADGAVTLAAPTSGTSLLNTYSLTENVANPSRFQLGWAYASSQISGAPTAGDDGDAHGQPVSSNFKDVVTALIEPDPFFNILCLPDAVRSSAADPLVPQHANCSSIYSEAAFVCSKKFAFLIMDPPPNVQDVGGAEAWKTTGISFQSKHSAAYFPNIRVDDPLEPGAIRSHPPSGAIAGLFARTDSATGVWQAPAGTESVLSGAYGPSVVLSDEQQGILNPLGLNVIRKFPVYGTVSFGSRTIDGADAMNSEWKYIPVRRTASYILRSLSEGLRWAVHKPNGEQLWSQLRVNVTAFMQGLFRQGAFKGVSSREAYFVACDSSTTTADDINAGVVNIVIGFAPLRPAEFVVISLRQIIQSGQ</sequence>
<dbReference type="PANTHER" id="PTHR35861">
    <property type="match status" value="1"/>
</dbReference>
<dbReference type="Pfam" id="PF17482">
    <property type="entry name" value="Phage_sheath_1C"/>
    <property type="match status" value="1"/>
</dbReference>
<dbReference type="InterPro" id="IPR052042">
    <property type="entry name" value="Tail_sheath_structural"/>
</dbReference>
<dbReference type="InterPro" id="IPR020287">
    <property type="entry name" value="Tail_sheath_C"/>
</dbReference>
<comment type="similarity">
    <text evidence="1">Belongs to the myoviridae tail sheath protein family.</text>
</comment>
<dbReference type="EMBL" id="CP104143">
    <property type="protein sequence ID" value="UWU14096.1"/>
    <property type="molecule type" value="Genomic_DNA"/>
</dbReference>
<evidence type="ECO:0000259" key="2">
    <source>
        <dbReference type="Pfam" id="PF17482"/>
    </source>
</evidence>
<evidence type="ECO:0000313" key="4">
    <source>
        <dbReference type="Proteomes" id="UP001060123"/>
    </source>
</evidence>
<dbReference type="RefSeq" id="WP_027511987.1">
    <property type="nucleotide sequence ID" value="NZ_CP104143.1"/>
</dbReference>
<gene>
    <name evidence="3" type="ORF">N2599_18575</name>
</gene>